<keyword evidence="7" id="KW-1185">Reference proteome</keyword>
<keyword evidence="2" id="KW-0472">Membrane</keyword>
<dbReference type="GO" id="GO:0016020">
    <property type="term" value="C:membrane"/>
    <property type="evidence" value="ECO:0007669"/>
    <property type="project" value="UniProtKB-SubCell"/>
</dbReference>
<feature type="compositionally biased region" description="Low complexity" evidence="4">
    <location>
        <begin position="56"/>
        <end position="76"/>
    </location>
</feature>
<feature type="region of interest" description="Disordered" evidence="4">
    <location>
        <begin position="198"/>
        <end position="323"/>
    </location>
</feature>
<dbReference type="Proteomes" id="UP001530377">
    <property type="component" value="Unassembled WGS sequence"/>
</dbReference>
<sequence>KNKLSAEKKKKKNAMEADLWGSVNTLVGHDDEYDNDANATDAVGGVGGGMPPAPPSWVSSASSPSSWQGATTTTSGDDGGGCGETPPSHDDEDHDEGVVVEGGGGGESVGTSMRSGVAVPYRDACDAYRRASSGEYVNYLEARSRCVKSRSSALIARGYYVDKSREYENSIRSLRRAVRMSRRRDAIVGGVMRRKGRAIGGISAGSSRPTSPTNYDDDDDDDDHYDEKKKKEGGYNEDKVEEDREEKEKEEKEGEEGKGKMEKEEDDGEEEDEESTPSSSSFSTATVVGGEAANGPSSSAPTARDAVAPTSPTSSSDSPPPWEEELHKLADRFKLSRQVCETVTRLYNDVATARADYARGVLAENEAVEEVQALERMALDCLQRLEEASGPIFNGAERITLLVGLTDRLLCDEKRSLEEMSLDLTPEALEPLDYLADCSGSGNNNKEQPPIISSITTSPQTSPTPSSLFLTARRRAQSDDGPAINETRLLELPDKMAEIRERMKSLVGRQTSRLKTLKMISSFNEDMASTIECFASGIKSRLEIGLALSGDRSSQSDKNEVASVLNSWNSAVRSLEMYANNAEVLAKQIRRGNIELQSAIMGSAEKEAKSFHDREECRWKSLCDAARVETKAKAKLKQHVAELEKAKARVMLAEDGDSKADGAGNNNATPRRSAQSTKIDRHVNKAMGKMFSILPGGGEDVMNKVLTPMQRQAISKRQLDEARVKEGKGTESYEIACAMKQQAVVSYEAEAEGAEFKFKCYERNDLDLMQKSLISTVEAMRKFRERQLQSVLSSIATKLDQRGKGNFSDDMTGWVTFIEKRLKDHRTRIVDYTKVDESDVQAEIRFSLMFKLVACTDVQETIRQLLDDENGAMDDIDICKEEEGSYEIVEKMSLLPDVPPDLLIKKMDLIFSKTLKNVTIEDYYNHGWSEERPLYGPWLEKKGSFDVSVGNWEHSTEGFENPWSGEKFPQKRVIRFKFNRTTHLYIGPPVAGVTQTQYLIKEGNDKCIVMTTVDIDGVPYSDVFAVEVRWAARRIRENSVAIDAGVFVRFLKSSIGVLKETPPVHHDLFEVIKNAISSSDDREAISEVDLKQPLLIDANKVNSDAVEAETEIFTIPSKFEGIYRLIIAVFSLAPTQQLALSVAIFLLARVIFSKNDPSAVDDLAQKVNELTIELREVKDLLERILIASERNSLKFGDMGGQ</sequence>
<feature type="non-terminal residue" evidence="6">
    <location>
        <position position="1"/>
    </location>
</feature>
<dbReference type="InterPro" id="IPR027267">
    <property type="entry name" value="AH/BAR_dom_sf"/>
</dbReference>
<evidence type="ECO:0000256" key="1">
    <source>
        <dbReference type="ARBA" id="ARBA00004370"/>
    </source>
</evidence>
<feature type="compositionally biased region" description="Low complexity" evidence="4">
    <location>
        <begin position="448"/>
        <end position="466"/>
    </location>
</feature>
<feature type="region of interest" description="Disordered" evidence="4">
    <location>
        <begin position="654"/>
        <end position="677"/>
    </location>
</feature>
<evidence type="ECO:0000313" key="7">
    <source>
        <dbReference type="Proteomes" id="UP001530377"/>
    </source>
</evidence>
<evidence type="ECO:0000259" key="5">
    <source>
        <dbReference type="PROSITE" id="PS51778"/>
    </source>
</evidence>
<evidence type="ECO:0000313" key="6">
    <source>
        <dbReference type="EMBL" id="KAL3807060.1"/>
    </source>
</evidence>
<dbReference type="PANTHER" id="PTHR47666:SF1">
    <property type="entry name" value="PROTEIN VASCULAR ASSOCIATED DEATH 1, CHLOROPLASTIC"/>
    <property type="match status" value="1"/>
</dbReference>
<reference evidence="6 7" key="1">
    <citation type="submission" date="2024-10" db="EMBL/GenBank/DDBJ databases">
        <title>Updated reference genomes for cyclostephanoid diatoms.</title>
        <authorList>
            <person name="Roberts W.R."/>
            <person name="Alverson A.J."/>
        </authorList>
    </citation>
    <scope>NUCLEOTIDE SEQUENCE [LARGE SCALE GENOMIC DNA]</scope>
    <source>
        <strain evidence="6 7">AJA228-03</strain>
    </source>
</reference>
<feature type="region of interest" description="Disordered" evidence="4">
    <location>
        <begin position="27"/>
        <end position="113"/>
    </location>
</feature>
<dbReference type="InterPro" id="IPR031968">
    <property type="entry name" value="VASt"/>
</dbReference>
<evidence type="ECO:0000256" key="3">
    <source>
        <dbReference type="SAM" id="Coils"/>
    </source>
</evidence>
<dbReference type="EMBL" id="JALLPB020000678">
    <property type="protein sequence ID" value="KAL3807060.1"/>
    <property type="molecule type" value="Genomic_DNA"/>
</dbReference>
<dbReference type="Pfam" id="PF16016">
    <property type="entry name" value="VASt"/>
    <property type="match status" value="1"/>
</dbReference>
<feature type="domain" description="VASt" evidence="5">
    <location>
        <begin position="906"/>
        <end position="1089"/>
    </location>
</feature>
<feature type="coiled-coil region" evidence="3">
    <location>
        <begin position="1160"/>
        <end position="1187"/>
    </location>
</feature>
<accession>A0ABD3RHV3</accession>
<evidence type="ECO:0000256" key="4">
    <source>
        <dbReference type="SAM" id="MobiDB-lite"/>
    </source>
</evidence>
<feature type="compositionally biased region" description="Acidic residues" evidence="4">
    <location>
        <begin position="215"/>
        <end position="224"/>
    </location>
</feature>
<keyword evidence="3" id="KW-0175">Coiled coil</keyword>
<feature type="region of interest" description="Disordered" evidence="4">
    <location>
        <begin position="443"/>
        <end position="466"/>
    </location>
</feature>
<comment type="caution">
    <text evidence="6">The sequence shown here is derived from an EMBL/GenBank/DDBJ whole genome shotgun (WGS) entry which is preliminary data.</text>
</comment>
<feature type="compositionally biased region" description="Acidic residues" evidence="4">
    <location>
        <begin position="264"/>
        <end position="275"/>
    </location>
</feature>
<dbReference type="Gene3D" id="1.20.1270.60">
    <property type="entry name" value="Arfaptin homology (AH) domain/BAR domain"/>
    <property type="match status" value="1"/>
</dbReference>
<organism evidence="6 7">
    <name type="scientific">Cyclostephanos tholiformis</name>
    <dbReference type="NCBI Taxonomy" id="382380"/>
    <lineage>
        <taxon>Eukaryota</taxon>
        <taxon>Sar</taxon>
        <taxon>Stramenopiles</taxon>
        <taxon>Ochrophyta</taxon>
        <taxon>Bacillariophyta</taxon>
        <taxon>Coscinodiscophyceae</taxon>
        <taxon>Thalassiosirophycidae</taxon>
        <taxon>Stephanodiscales</taxon>
        <taxon>Stephanodiscaceae</taxon>
        <taxon>Cyclostephanos</taxon>
    </lineage>
</organism>
<feature type="compositionally biased region" description="Polar residues" evidence="4">
    <location>
        <begin position="664"/>
        <end position="677"/>
    </location>
</feature>
<feature type="compositionally biased region" description="Basic and acidic residues" evidence="4">
    <location>
        <begin position="225"/>
        <end position="263"/>
    </location>
</feature>
<comment type="subcellular location">
    <subcellularLocation>
        <location evidence="1">Membrane</location>
    </subcellularLocation>
</comment>
<dbReference type="AlphaFoldDB" id="A0ABD3RHV3"/>
<dbReference type="PANTHER" id="PTHR47666">
    <property type="entry name" value="PROTEIN VASCULAR ASSOCIATED DEATH 1, CHLOROPLASTIC"/>
    <property type="match status" value="1"/>
</dbReference>
<protein>
    <recommendedName>
        <fullName evidence="5">VASt domain-containing protein</fullName>
    </recommendedName>
</protein>
<dbReference type="PROSITE" id="PS51778">
    <property type="entry name" value="VAST"/>
    <property type="match status" value="1"/>
</dbReference>
<evidence type="ECO:0000256" key="2">
    <source>
        <dbReference type="ARBA" id="ARBA00023136"/>
    </source>
</evidence>
<name>A0ABD3RHV3_9STRA</name>
<gene>
    <name evidence="6" type="ORF">ACHAXA_008006</name>
</gene>
<feature type="compositionally biased region" description="Low complexity" evidence="4">
    <location>
        <begin position="276"/>
        <end position="286"/>
    </location>
</feature>
<proteinExistence type="predicted"/>